<name>A0ABX2DNH0_9BACL</name>
<dbReference type="RefSeq" id="WP_173130710.1">
    <property type="nucleotide sequence ID" value="NZ_JABMKX010000004.1"/>
</dbReference>
<proteinExistence type="predicted"/>
<dbReference type="EMBL" id="JABMKX010000004">
    <property type="protein sequence ID" value="NQX45391.1"/>
    <property type="molecule type" value="Genomic_DNA"/>
</dbReference>
<comment type="caution">
    <text evidence="1">The sequence shown here is derived from an EMBL/GenBank/DDBJ whole genome shotgun (WGS) entry which is preliminary data.</text>
</comment>
<sequence length="89" mass="9650">MNKWKNSICCRSFSLLWVKGDHLSAIYTTAVVAAAVYSSASGRNPTASEFHPASGQVVPIVSSGLRSMGQTETALPSFYQDGVRFSEKY</sequence>
<gene>
    <name evidence="1" type="ORF">HQN87_08610</name>
</gene>
<organism evidence="1 2">
    <name type="scientific">Paenibacillus tritici</name>
    <dbReference type="NCBI Taxonomy" id="1873425"/>
    <lineage>
        <taxon>Bacteria</taxon>
        <taxon>Bacillati</taxon>
        <taxon>Bacillota</taxon>
        <taxon>Bacilli</taxon>
        <taxon>Bacillales</taxon>
        <taxon>Paenibacillaceae</taxon>
        <taxon>Paenibacillus</taxon>
    </lineage>
</organism>
<accession>A0ABX2DNH0</accession>
<keyword evidence="2" id="KW-1185">Reference proteome</keyword>
<evidence type="ECO:0000313" key="1">
    <source>
        <dbReference type="EMBL" id="NQX45391.1"/>
    </source>
</evidence>
<evidence type="ECO:0000313" key="2">
    <source>
        <dbReference type="Proteomes" id="UP000711047"/>
    </source>
</evidence>
<dbReference type="Proteomes" id="UP000711047">
    <property type="component" value="Unassembled WGS sequence"/>
</dbReference>
<protein>
    <submittedName>
        <fullName evidence="1">Uncharacterized protein</fullName>
    </submittedName>
</protein>
<reference evidence="1 2" key="1">
    <citation type="submission" date="2020-05" db="EMBL/GenBank/DDBJ databases">
        <title>Paenibacillus glebae, sp. nov., Paenibacillus humi sp. nov., Paenibacillus pedi sp. nov., Paenibacillus terrestris sp. nov. and Paenibacillus terricola sp. nov., isolated from a forest top soil sample.</title>
        <authorList>
            <person name="Qi S."/>
            <person name="Carlier A."/>
            <person name="Cnockaert M."/>
            <person name="Vandamme P."/>
        </authorList>
    </citation>
    <scope>NUCLEOTIDE SEQUENCE [LARGE SCALE GENOMIC DNA]</scope>
    <source>
        <strain evidence="1 2">LMG 29502</strain>
    </source>
</reference>